<accession>A0A9P6CU62</accession>
<organism evidence="1 2">
    <name type="scientific">Pholiota conissans</name>
    <dbReference type="NCBI Taxonomy" id="109636"/>
    <lineage>
        <taxon>Eukaryota</taxon>
        <taxon>Fungi</taxon>
        <taxon>Dikarya</taxon>
        <taxon>Basidiomycota</taxon>
        <taxon>Agaricomycotina</taxon>
        <taxon>Agaricomycetes</taxon>
        <taxon>Agaricomycetidae</taxon>
        <taxon>Agaricales</taxon>
        <taxon>Agaricineae</taxon>
        <taxon>Strophariaceae</taxon>
        <taxon>Pholiota</taxon>
    </lineage>
</organism>
<evidence type="ECO:0000313" key="2">
    <source>
        <dbReference type="Proteomes" id="UP000807469"/>
    </source>
</evidence>
<reference evidence="1" key="1">
    <citation type="submission" date="2020-11" db="EMBL/GenBank/DDBJ databases">
        <authorList>
            <consortium name="DOE Joint Genome Institute"/>
            <person name="Ahrendt S."/>
            <person name="Riley R."/>
            <person name="Andreopoulos W."/>
            <person name="Labutti K."/>
            <person name="Pangilinan J."/>
            <person name="Ruiz-Duenas F.J."/>
            <person name="Barrasa J.M."/>
            <person name="Sanchez-Garcia M."/>
            <person name="Camarero S."/>
            <person name="Miyauchi S."/>
            <person name="Serrano A."/>
            <person name="Linde D."/>
            <person name="Babiker R."/>
            <person name="Drula E."/>
            <person name="Ayuso-Fernandez I."/>
            <person name="Pacheco R."/>
            <person name="Padilla G."/>
            <person name="Ferreira P."/>
            <person name="Barriuso J."/>
            <person name="Kellner H."/>
            <person name="Castanera R."/>
            <person name="Alfaro M."/>
            <person name="Ramirez L."/>
            <person name="Pisabarro A.G."/>
            <person name="Kuo A."/>
            <person name="Tritt A."/>
            <person name="Lipzen A."/>
            <person name="He G."/>
            <person name="Yan M."/>
            <person name="Ng V."/>
            <person name="Cullen D."/>
            <person name="Martin F."/>
            <person name="Rosso M.-N."/>
            <person name="Henrissat B."/>
            <person name="Hibbett D."/>
            <person name="Martinez A.T."/>
            <person name="Grigoriev I.V."/>
        </authorList>
    </citation>
    <scope>NUCLEOTIDE SEQUENCE</scope>
    <source>
        <strain evidence="1">CIRM-BRFM 674</strain>
    </source>
</reference>
<dbReference type="AlphaFoldDB" id="A0A9P6CU62"/>
<sequence length="171" mass="19766">DLQSYSKTCQDLRRKMKNYLRNRLKPYPFLRPFFSLSEWSRFQVFQASSGLLISGSVALQLFNWEYDPNSSLDLYLEKTYTYEFVQWLYVIGYKDFSAPINIQTASNVSRPLCQVGDLTLCLFKKPLGARKIRVFSVDGPPLAAILSFHNTCFMNIITYSGAYSLFPKATF</sequence>
<feature type="non-terminal residue" evidence="1">
    <location>
        <position position="1"/>
    </location>
</feature>
<gene>
    <name evidence="1" type="ORF">BDN70DRAFT_774705</name>
</gene>
<dbReference type="EMBL" id="MU155554">
    <property type="protein sequence ID" value="KAF9472283.1"/>
    <property type="molecule type" value="Genomic_DNA"/>
</dbReference>
<evidence type="ECO:0000313" key="1">
    <source>
        <dbReference type="EMBL" id="KAF9472283.1"/>
    </source>
</evidence>
<name>A0A9P6CU62_9AGAR</name>
<feature type="non-terminal residue" evidence="1">
    <location>
        <position position="171"/>
    </location>
</feature>
<dbReference type="Proteomes" id="UP000807469">
    <property type="component" value="Unassembled WGS sequence"/>
</dbReference>
<keyword evidence="2" id="KW-1185">Reference proteome</keyword>
<protein>
    <submittedName>
        <fullName evidence="1">Uncharacterized protein</fullName>
    </submittedName>
</protein>
<proteinExistence type="predicted"/>
<comment type="caution">
    <text evidence="1">The sequence shown here is derived from an EMBL/GenBank/DDBJ whole genome shotgun (WGS) entry which is preliminary data.</text>
</comment>
<dbReference type="OrthoDB" id="3041043at2759"/>